<dbReference type="GO" id="GO:0005737">
    <property type="term" value="C:cytoplasm"/>
    <property type="evidence" value="ECO:0007669"/>
    <property type="project" value="TreeGrafter"/>
</dbReference>
<organism evidence="4 5">
    <name type="scientific">Vannielia litorea</name>
    <dbReference type="NCBI Taxonomy" id="1217970"/>
    <lineage>
        <taxon>Bacteria</taxon>
        <taxon>Pseudomonadati</taxon>
        <taxon>Pseudomonadota</taxon>
        <taxon>Alphaproteobacteria</taxon>
        <taxon>Rhodobacterales</taxon>
        <taxon>Paracoccaceae</taxon>
        <taxon>Vannielia</taxon>
    </lineage>
</organism>
<protein>
    <submittedName>
        <fullName evidence="4">Choline-sulfatase</fullName>
    </submittedName>
</protein>
<keyword evidence="1" id="KW-0479">Metal-binding</keyword>
<dbReference type="InterPro" id="IPR017850">
    <property type="entry name" value="Alkaline_phosphatase_core_sf"/>
</dbReference>
<gene>
    <name evidence="4" type="ORF">SAMN05444002_0198</name>
</gene>
<dbReference type="EMBL" id="FSRL01000001">
    <property type="protein sequence ID" value="SIN76457.1"/>
    <property type="molecule type" value="Genomic_DNA"/>
</dbReference>
<dbReference type="STRING" id="1217970.SAMN05444002_0198"/>
<evidence type="ECO:0000313" key="4">
    <source>
        <dbReference type="EMBL" id="SIN76457.1"/>
    </source>
</evidence>
<dbReference type="Gene3D" id="3.40.720.10">
    <property type="entry name" value="Alkaline Phosphatase, subunit A"/>
    <property type="match status" value="1"/>
</dbReference>
<proteinExistence type="predicted"/>
<reference evidence="5" key="1">
    <citation type="submission" date="2016-11" db="EMBL/GenBank/DDBJ databases">
        <authorList>
            <person name="Varghese N."/>
            <person name="Submissions S."/>
        </authorList>
    </citation>
    <scope>NUCLEOTIDE SEQUENCE [LARGE SCALE GENOMIC DNA]</scope>
    <source>
        <strain evidence="5">DSM 29440</strain>
    </source>
</reference>
<evidence type="ECO:0000256" key="1">
    <source>
        <dbReference type="ARBA" id="ARBA00022723"/>
    </source>
</evidence>
<name>A0A1N6E0G1_9RHOB</name>
<dbReference type="Pfam" id="PF00884">
    <property type="entry name" value="Sulfatase"/>
    <property type="match status" value="1"/>
</dbReference>
<dbReference type="AlphaFoldDB" id="A0A1N6E0G1"/>
<dbReference type="GO" id="GO:0008484">
    <property type="term" value="F:sulfuric ester hydrolase activity"/>
    <property type="evidence" value="ECO:0007669"/>
    <property type="project" value="TreeGrafter"/>
</dbReference>
<sequence length="483" mass="53079">MDPKNLIVIMADEHSRKAIGAYGNPIVKTPNIDGLAQQGTRFNSAYTPSPICVPARASFATGKPVREIGAWDNAHPYTGAVESWHHRLRQAGHHVRSIGKLHFRGAPEDDYGFSEAEIPMQVVDGIGDVLGLVRDRTVKRGAADKMAGMAGPGESTYTRYDRDISARTQIFLREEAHKHSDKPWVLFVSFVSPHFPLTAPPEYYYMYDRADLPMPKLYAKAERPDHPYLRDYTDAIAYDSHFRSEDDVRRALAGYYGLCSFIDDQVGLIMQSVAAAGLADDTRIVFTSDHGDNLGARGLWGKSTMYEESVGVPLIVSGPGIPEGAVNEGARSLTDLSRFILSSTGCDAEGFGEIDLMSAEPGAVISEYHATGSRKAAFMLRQGPWKYVHYEDYPPQLFNLEEDPEELYDLAGRPDHADDLRRCRTALLLELDPSRVHNRALADQSALLEKMGGVEKVIARGDFGFSPPPGVTASFAASGNAKV</sequence>
<dbReference type="SUPFAM" id="SSF53649">
    <property type="entry name" value="Alkaline phosphatase-like"/>
    <property type="match status" value="1"/>
</dbReference>
<keyword evidence="5" id="KW-1185">Reference proteome</keyword>
<evidence type="ECO:0000313" key="5">
    <source>
        <dbReference type="Proteomes" id="UP000184932"/>
    </source>
</evidence>
<dbReference type="GO" id="GO:0046872">
    <property type="term" value="F:metal ion binding"/>
    <property type="evidence" value="ECO:0007669"/>
    <property type="project" value="UniProtKB-KW"/>
</dbReference>
<evidence type="ECO:0000256" key="2">
    <source>
        <dbReference type="ARBA" id="ARBA00022801"/>
    </source>
</evidence>
<dbReference type="CDD" id="cd16037">
    <property type="entry name" value="sulfatase_like"/>
    <property type="match status" value="1"/>
</dbReference>
<evidence type="ECO:0000259" key="3">
    <source>
        <dbReference type="Pfam" id="PF00884"/>
    </source>
</evidence>
<accession>A0A1N6E0G1</accession>
<dbReference type="Proteomes" id="UP000184932">
    <property type="component" value="Unassembled WGS sequence"/>
</dbReference>
<dbReference type="RefSeq" id="WP_074254409.1">
    <property type="nucleotide sequence ID" value="NZ_FSRL01000001.1"/>
</dbReference>
<keyword evidence="2" id="KW-0378">Hydrolase</keyword>
<dbReference type="PANTHER" id="PTHR45953:SF1">
    <property type="entry name" value="IDURONATE 2-SULFATASE"/>
    <property type="match status" value="1"/>
</dbReference>
<dbReference type="InterPro" id="IPR000917">
    <property type="entry name" value="Sulfatase_N"/>
</dbReference>
<feature type="domain" description="Sulfatase N-terminal" evidence="3">
    <location>
        <begin position="4"/>
        <end position="345"/>
    </location>
</feature>
<dbReference type="PANTHER" id="PTHR45953">
    <property type="entry name" value="IDURONATE 2-SULFATASE"/>
    <property type="match status" value="1"/>
</dbReference>
<dbReference type="OrthoDB" id="9795675at2"/>